<dbReference type="EMBL" id="CP053452">
    <property type="protein sequence ID" value="QJW99437.1"/>
    <property type="molecule type" value="Genomic_DNA"/>
</dbReference>
<sequence>MRYALLVVPFVLIVGCGTRPTSQRETAPVGAQPAAHDHGLEGPHKGALAEWGAHDYHAEFTVDHAAKEATVYILDGDAKNAKPIAAKQLTVALAEQPAVTFTLVPKAQPGDPTGTASRFVGTHEFLATKKALAGTISAQVDGKPYSGSFKETAHDDHAGDHPAPPSAKPSQKEQEVFLTPGGIYTRADIEKNGSTVPSVKYRGVSFDHDDDLKPGDKVCPVTVNKADEKCKWWVNGKQYQFCCAPCLEKFVKQAKETPEKIKDPSEYIKK</sequence>
<organism evidence="2 3">
    <name type="scientific">Frigoriglobus tundricola</name>
    <dbReference type="NCBI Taxonomy" id="2774151"/>
    <lineage>
        <taxon>Bacteria</taxon>
        <taxon>Pseudomonadati</taxon>
        <taxon>Planctomycetota</taxon>
        <taxon>Planctomycetia</taxon>
        <taxon>Gemmatales</taxon>
        <taxon>Gemmataceae</taxon>
        <taxon>Frigoriglobus</taxon>
    </lineage>
</organism>
<evidence type="ECO:0000313" key="2">
    <source>
        <dbReference type="EMBL" id="QJW99437.1"/>
    </source>
</evidence>
<evidence type="ECO:0000313" key="3">
    <source>
        <dbReference type="Proteomes" id="UP000503447"/>
    </source>
</evidence>
<gene>
    <name evidence="2" type="ORF">FTUN_7049</name>
</gene>
<dbReference type="AlphaFoldDB" id="A0A6M5YZ78"/>
<keyword evidence="3" id="KW-1185">Reference proteome</keyword>
<feature type="region of interest" description="Disordered" evidence="1">
    <location>
        <begin position="20"/>
        <end position="39"/>
    </location>
</feature>
<dbReference type="KEGG" id="ftj:FTUN_7049"/>
<dbReference type="PROSITE" id="PS51257">
    <property type="entry name" value="PROKAR_LIPOPROTEIN"/>
    <property type="match status" value="1"/>
</dbReference>
<evidence type="ECO:0008006" key="4">
    <source>
        <dbReference type="Google" id="ProtNLM"/>
    </source>
</evidence>
<dbReference type="Proteomes" id="UP000503447">
    <property type="component" value="Chromosome"/>
</dbReference>
<name>A0A6M5YZ78_9BACT</name>
<proteinExistence type="predicted"/>
<feature type="compositionally biased region" description="Basic and acidic residues" evidence="1">
    <location>
        <begin position="151"/>
        <end position="160"/>
    </location>
</feature>
<feature type="region of interest" description="Disordered" evidence="1">
    <location>
        <begin position="145"/>
        <end position="174"/>
    </location>
</feature>
<protein>
    <recommendedName>
        <fullName evidence="4">TRASH domain-containing protein</fullName>
    </recommendedName>
</protein>
<evidence type="ECO:0000256" key="1">
    <source>
        <dbReference type="SAM" id="MobiDB-lite"/>
    </source>
</evidence>
<reference evidence="3" key="1">
    <citation type="submission" date="2020-05" db="EMBL/GenBank/DDBJ databases">
        <title>Frigoriglobus tundricola gen. nov., sp. nov., a psychrotolerant cellulolytic planctomycete of the family Gemmataceae with two divergent copies of 16S rRNA gene.</title>
        <authorList>
            <person name="Kulichevskaya I.S."/>
            <person name="Ivanova A.A."/>
            <person name="Naumoff D.G."/>
            <person name="Beletsky A.V."/>
            <person name="Rijpstra W.I.C."/>
            <person name="Sinninghe Damste J.S."/>
            <person name="Mardanov A.V."/>
            <person name="Ravin N.V."/>
            <person name="Dedysh S.N."/>
        </authorList>
    </citation>
    <scope>NUCLEOTIDE SEQUENCE [LARGE SCALE GENOMIC DNA]</scope>
    <source>
        <strain evidence="3">PL17</strain>
    </source>
</reference>
<dbReference type="RefSeq" id="WP_171474405.1">
    <property type="nucleotide sequence ID" value="NZ_CP053452.2"/>
</dbReference>
<accession>A0A6M5YZ78</accession>